<dbReference type="Gene3D" id="2.60.40.790">
    <property type="match status" value="1"/>
</dbReference>
<dbReference type="GO" id="GO:0005634">
    <property type="term" value="C:nucleus"/>
    <property type="evidence" value="ECO:0007669"/>
    <property type="project" value="TreeGrafter"/>
</dbReference>
<feature type="region of interest" description="Disordered" evidence="4">
    <location>
        <begin position="153"/>
        <end position="177"/>
    </location>
</feature>
<feature type="compositionally biased region" description="Basic and acidic residues" evidence="4">
    <location>
        <begin position="162"/>
        <end position="177"/>
    </location>
</feature>
<proteinExistence type="evidence at transcript level"/>
<dbReference type="CDD" id="cd06526">
    <property type="entry name" value="metazoan_ACD"/>
    <property type="match status" value="1"/>
</dbReference>
<dbReference type="EMBL" id="HQ394164">
    <property type="protein sequence ID" value="AEB66268.1"/>
    <property type="molecule type" value="mRNA"/>
</dbReference>
<dbReference type="GO" id="GO:0005737">
    <property type="term" value="C:cytoplasm"/>
    <property type="evidence" value="ECO:0007669"/>
    <property type="project" value="TreeGrafter"/>
</dbReference>
<evidence type="ECO:0000256" key="4">
    <source>
        <dbReference type="SAM" id="MobiDB-lite"/>
    </source>
</evidence>
<dbReference type="InterPro" id="IPR002068">
    <property type="entry name" value="A-crystallin/Hsp20_dom"/>
</dbReference>
<organism evidence="6">
    <name type="scientific">Bursaphelenchus mucronatus</name>
    <name type="common">Pinewood nematode worm</name>
    <dbReference type="NCBI Taxonomy" id="6325"/>
    <lineage>
        <taxon>Eukaryota</taxon>
        <taxon>Metazoa</taxon>
        <taxon>Ecdysozoa</taxon>
        <taxon>Nematoda</taxon>
        <taxon>Chromadorea</taxon>
        <taxon>Rhabditida</taxon>
        <taxon>Tylenchina</taxon>
        <taxon>Tylenchomorpha</taxon>
        <taxon>Aphelenchoidea</taxon>
        <taxon>Aphelenchoididae</taxon>
        <taxon>Bursaphelenchus</taxon>
    </lineage>
</organism>
<accession>F5A186</accession>
<dbReference type="PROSITE" id="PS01031">
    <property type="entry name" value="SHSP"/>
    <property type="match status" value="1"/>
</dbReference>
<dbReference type="PANTHER" id="PTHR45640">
    <property type="entry name" value="HEAT SHOCK PROTEIN HSP-12.2-RELATED"/>
    <property type="match status" value="1"/>
</dbReference>
<dbReference type="AlphaFoldDB" id="F5A186"/>
<dbReference type="InterPro" id="IPR008978">
    <property type="entry name" value="HSP20-like_chaperone"/>
</dbReference>
<sequence>MMQRSFQQLVRPLRNVNAVCRRGFFGPPAPWNPRGGIFDDFQHRINQLEREFFRTPFAAWRPFQNAFDSEVFRLRNPIIEEDGVKKFKLEFDVRRFKPEDVKVSTNAEDRTLTLEAKYKDAESSFEYSRKVSIPEGVEPKQITAKYTGDGTLLFEAPYTEPPKPELPKEQTLEIEHK</sequence>
<evidence type="ECO:0000256" key="3">
    <source>
        <dbReference type="RuleBase" id="RU003616"/>
    </source>
</evidence>
<dbReference type="Pfam" id="PF00011">
    <property type="entry name" value="HSP20"/>
    <property type="match status" value="1"/>
</dbReference>
<protein>
    <submittedName>
        <fullName evidence="6">Heat shock protein 20</fullName>
    </submittedName>
</protein>
<evidence type="ECO:0000313" key="6">
    <source>
        <dbReference type="EMBL" id="AEB66268.1"/>
    </source>
</evidence>
<comment type="similarity">
    <text evidence="2 3">Belongs to the small heat shock protein (HSP20) family.</text>
</comment>
<dbReference type="GO" id="GO:0051082">
    <property type="term" value="F:unfolded protein binding"/>
    <property type="evidence" value="ECO:0007669"/>
    <property type="project" value="TreeGrafter"/>
</dbReference>
<evidence type="ECO:0000256" key="2">
    <source>
        <dbReference type="PROSITE-ProRule" id="PRU00285"/>
    </source>
</evidence>
<evidence type="ECO:0000256" key="1">
    <source>
        <dbReference type="ARBA" id="ARBA00023016"/>
    </source>
</evidence>
<evidence type="ECO:0000259" key="5">
    <source>
        <dbReference type="PROSITE" id="PS01031"/>
    </source>
</evidence>
<dbReference type="GO" id="GO:0009408">
    <property type="term" value="P:response to heat"/>
    <property type="evidence" value="ECO:0007669"/>
    <property type="project" value="TreeGrafter"/>
</dbReference>
<reference evidence="6" key="1">
    <citation type="submission" date="2010-10" db="EMBL/GenBank/DDBJ databases">
        <title>Cloning and characterization analysis of a new heat shock protein 20 gene Bm-hsp-20 from Bursaphelenchus mucronatus.</title>
        <authorList>
            <person name="Peng D."/>
            <person name="Dai L."/>
            <person name="Ge J."/>
            <person name="Li H."/>
        </authorList>
    </citation>
    <scope>NUCLEOTIDE SEQUENCE</scope>
</reference>
<dbReference type="InterPro" id="IPR001436">
    <property type="entry name" value="Alpha-crystallin/sHSP_animal"/>
</dbReference>
<dbReference type="GO" id="GO:0042026">
    <property type="term" value="P:protein refolding"/>
    <property type="evidence" value="ECO:0007669"/>
    <property type="project" value="TreeGrafter"/>
</dbReference>
<name>F5A186_BURMU</name>
<dbReference type="PANTHER" id="PTHR45640:SF13">
    <property type="entry name" value="HEAT SHOCK PROTEIN 22-RELATED"/>
    <property type="match status" value="1"/>
</dbReference>
<keyword evidence="1 6" id="KW-0346">Stress response</keyword>
<feature type="domain" description="SHSP" evidence="5">
    <location>
        <begin position="69"/>
        <end position="175"/>
    </location>
</feature>
<dbReference type="SUPFAM" id="SSF49764">
    <property type="entry name" value="HSP20-like chaperones"/>
    <property type="match status" value="1"/>
</dbReference>